<protein>
    <submittedName>
        <fullName evidence="1">Uncharacterized protein</fullName>
    </submittedName>
</protein>
<gene>
    <name evidence="1" type="ORF">K443DRAFT_628329</name>
</gene>
<reference evidence="2" key="2">
    <citation type="submission" date="2015-01" db="EMBL/GenBank/DDBJ databases">
        <title>Evolutionary Origins and Diversification of the Mycorrhizal Mutualists.</title>
        <authorList>
            <consortium name="DOE Joint Genome Institute"/>
            <consortium name="Mycorrhizal Genomics Consortium"/>
            <person name="Kohler A."/>
            <person name="Kuo A."/>
            <person name="Nagy L.G."/>
            <person name="Floudas D."/>
            <person name="Copeland A."/>
            <person name="Barry K.W."/>
            <person name="Cichocki N."/>
            <person name="Veneault-Fourrey C."/>
            <person name="LaButti K."/>
            <person name="Lindquist E.A."/>
            <person name="Lipzen A."/>
            <person name="Lundell T."/>
            <person name="Morin E."/>
            <person name="Murat C."/>
            <person name="Riley R."/>
            <person name="Ohm R."/>
            <person name="Sun H."/>
            <person name="Tunlid A."/>
            <person name="Henrissat B."/>
            <person name="Grigoriev I.V."/>
            <person name="Hibbett D.S."/>
            <person name="Martin F."/>
        </authorList>
    </citation>
    <scope>NUCLEOTIDE SEQUENCE [LARGE SCALE GENOMIC DNA]</scope>
    <source>
        <strain evidence="2">LaAM-08-1</strain>
    </source>
</reference>
<accession>A0A0C9X9Y2</accession>
<reference evidence="1 2" key="1">
    <citation type="submission" date="2014-04" db="EMBL/GenBank/DDBJ databases">
        <authorList>
            <consortium name="DOE Joint Genome Institute"/>
            <person name="Kuo A."/>
            <person name="Kohler A."/>
            <person name="Nagy L.G."/>
            <person name="Floudas D."/>
            <person name="Copeland A."/>
            <person name="Barry K.W."/>
            <person name="Cichocki N."/>
            <person name="Veneault-Fourrey C."/>
            <person name="LaButti K."/>
            <person name="Lindquist E.A."/>
            <person name="Lipzen A."/>
            <person name="Lundell T."/>
            <person name="Morin E."/>
            <person name="Murat C."/>
            <person name="Sun H."/>
            <person name="Tunlid A."/>
            <person name="Henrissat B."/>
            <person name="Grigoriev I.V."/>
            <person name="Hibbett D.S."/>
            <person name="Martin F."/>
            <person name="Nordberg H.P."/>
            <person name="Cantor M.N."/>
            <person name="Hua S.X."/>
        </authorList>
    </citation>
    <scope>NUCLEOTIDE SEQUENCE [LARGE SCALE GENOMIC DNA]</scope>
    <source>
        <strain evidence="1 2">LaAM-08-1</strain>
    </source>
</reference>
<evidence type="ECO:0000313" key="1">
    <source>
        <dbReference type="EMBL" id="KIJ98258.1"/>
    </source>
</evidence>
<organism evidence="1 2">
    <name type="scientific">Laccaria amethystina LaAM-08-1</name>
    <dbReference type="NCBI Taxonomy" id="1095629"/>
    <lineage>
        <taxon>Eukaryota</taxon>
        <taxon>Fungi</taxon>
        <taxon>Dikarya</taxon>
        <taxon>Basidiomycota</taxon>
        <taxon>Agaricomycotina</taxon>
        <taxon>Agaricomycetes</taxon>
        <taxon>Agaricomycetidae</taxon>
        <taxon>Agaricales</taxon>
        <taxon>Agaricineae</taxon>
        <taxon>Hydnangiaceae</taxon>
        <taxon>Laccaria</taxon>
    </lineage>
</organism>
<name>A0A0C9X9Y2_9AGAR</name>
<dbReference type="AlphaFoldDB" id="A0A0C9X9Y2"/>
<proteinExistence type="predicted"/>
<sequence>MGYGMYFPAHQVGGQPELWGIRSYGVSGVWVKRSSTVLHRECRSWWAQRWICKESACTSV</sequence>
<keyword evidence="2" id="KW-1185">Reference proteome</keyword>
<evidence type="ECO:0000313" key="2">
    <source>
        <dbReference type="Proteomes" id="UP000054477"/>
    </source>
</evidence>
<dbReference type="OrthoDB" id="3035353at2759"/>
<dbReference type="HOGENOM" id="CLU_2942099_0_0_1"/>
<dbReference type="Proteomes" id="UP000054477">
    <property type="component" value="Unassembled WGS sequence"/>
</dbReference>
<dbReference type="EMBL" id="KN838673">
    <property type="protein sequence ID" value="KIJ98258.1"/>
    <property type="molecule type" value="Genomic_DNA"/>
</dbReference>